<reference evidence="1 2" key="1">
    <citation type="submission" date="2018-12" db="EMBL/GenBank/DDBJ databases">
        <authorList>
            <consortium name="Pathogen Informatics"/>
        </authorList>
    </citation>
    <scope>NUCLEOTIDE SEQUENCE [LARGE SCALE GENOMIC DNA]</scope>
    <source>
        <strain evidence="1 2">NCTC10036</strain>
    </source>
</reference>
<dbReference type="InterPro" id="IPR013320">
    <property type="entry name" value="ConA-like_dom_sf"/>
</dbReference>
<evidence type="ECO:0008006" key="3">
    <source>
        <dbReference type="Google" id="ProtNLM"/>
    </source>
</evidence>
<dbReference type="SUPFAM" id="SSF49899">
    <property type="entry name" value="Concanavalin A-like lectins/glucanases"/>
    <property type="match status" value="1"/>
</dbReference>
<dbReference type="Gene3D" id="2.60.120.200">
    <property type="match status" value="1"/>
</dbReference>
<name>A0A448S1L9_SERRU</name>
<gene>
    <name evidence="1" type="ORF">NCTC10036_00570</name>
</gene>
<evidence type="ECO:0000313" key="1">
    <source>
        <dbReference type="EMBL" id="VEI61585.1"/>
    </source>
</evidence>
<proteinExistence type="predicted"/>
<accession>A0A448S1L9</accession>
<dbReference type="Proteomes" id="UP000281904">
    <property type="component" value="Chromosome"/>
</dbReference>
<sequence>MTMFLNRSADYDAIYPPAYPVQAMNTEASLGTYGMTSVRDFSGMENNLVTLATFNNEGMVCTENNTSADTNIREAEEMTFVIALNIPARPAAARNVISCFTPNAAPWVGFRLTQGTDGIGTVRVGTGNTDVETTGLLIGGITGGWTAFAFTVSNSAISFLRANGTAGSTQITAGRGMSTNTIFINGAPLTSPLLTGVDGTIGGVAIYNTQLTLSQMALQLNNMRTFMASKGVTIP</sequence>
<dbReference type="EMBL" id="LR134493">
    <property type="protein sequence ID" value="VEI61585.1"/>
    <property type="molecule type" value="Genomic_DNA"/>
</dbReference>
<dbReference type="RefSeq" id="WP_126530452.1">
    <property type="nucleotide sequence ID" value="NZ_LR134493.1"/>
</dbReference>
<protein>
    <recommendedName>
        <fullName evidence="3">LamG domain-containing protein</fullName>
    </recommendedName>
</protein>
<evidence type="ECO:0000313" key="2">
    <source>
        <dbReference type="Proteomes" id="UP000281904"/>
    </source>
</evidence>
<dbReference type="AlphaFoldDB" id="A0A448S1L9"/>
<organism evidence="1 2">
    <name type="scientific">Serratia rubidaea</name>
    <name type="common">Serratia marinorubra</name>
    <dbReference type="NCBI Taxonomy" id="61652"/>
    <lineage>
        <taxon>Bacteria</taxon>
        <taxon>Pseudomonadati</taxon>
        <taxon>Pseudomonadota</taxon>
        <taxon>Gammaproteobacteria</taxon>
        <taxon>Enterobacterales</taxon>
        <taxon>Yersiniaceae</taxon>
        <taxon>Serratia</taxon>
    </lineage>
</organism>